<dbReference type="SUPFAM" id="SSF53756">
    <property type="entry name" value="UDP-Glycosyltransferase/glycogen phosphorylase"/>
    <property type="match status" value="1"/>
</dbReference>
<gene>
    <name evidence="1" type="ORF">DesfrDRAFT_2872</name>
</gene>
<keyword evidence="2" id="KW-1185">Reference proteome</keyword>
<dbReference type="EMBL" id="AECZ01000020">
    <property type="protein sequence ID" value="EFL50439.1"/>
    <property type="molecule type" value="Genomic_DNA"/>
</dbReference>
<dbReference type="STRING" id="596151.DesfrDRAFT_2872"/>
<proteinExistence type="predicted"/>
<sequence length="350" mass="37337">MMPSGKAAMSLTIAAYSFDDPASACAKLRLYDPAAALASAVRLLPGAIPDGPGHHLRLDILPQADAILIQRYFPSPDTAGVLETLFASGKPVVYDTDDDWTALGAEHPFAPDMAKRLPHILDTARRARLVTVTTGRLAEVFAAINPRVAVVPNFLPNALWRPVTPPNRPVVAVGLAATASHGPDIAPLLPVLAALARELAGKLRFVFFGCAPDAARFPGATAVPFDPDYAAYANRLARLGCGIGLAPLADTAFNRAKSPIKWMEYALCGMAGIFTDLPPYRDVVEQERTGLLVGPDPADWGEAVRRLALDATLRGTLAANAREAVMARHMLADHAEAFKRAWTRAVTETP</sequence>
<organism evidence="1 2">
    <name type="scientific">Solidesulfovibrio fructosivorans JJ]</name>
    <dbReference type="NCBI Taxonomy" id="596151"/>
    <lineage>
        <taxon>Bacteria</taxon>
        <taxon>Pseudomonadati</taxon>
        <taxon>Thermodesulfobacteriota</taxon>
        <taxon>Desulfovibrionia</taxon>
        <taxon>Desulfovibrionales</taxon>
        <taxon>Desulfovibrionaceae</taxon>
        <taxon>Solidesulfovibrio</taxon>
    </lineage>
</organism>
<reference evidence="1 2" key="1">
    <citation type="submission" date="2010-08" db="EMBL/GenBank/DDBJ databases">
        <title>The draft genome of Desulfovibrio fructosovorans JJ.</title>
        <authorList>
            <consortium name="US DOE Joint Genome Institute (JGI-PGF)"/>
            <person name="Lucas S."/>
            <person name="Copeland A."/>
            <person name="Lapidus A."/>
            <person name="Cheng J.-F."/>
            <person name="Bruce D."/>
            <person name="Goodwin L."/>
            <person name="Pitluck S."/>
            <person name="Land M.L."/>
            <person name="Hauser L."/>
            <person name="Chang Y.-J."/>
            <person name="Jeffries C."/>
            <person name="Wall J.D."/>
            <person name="Stahl D.A."/>
            <person name="Arkin A.P."/>
            <person name="Dehal P."/>
            <person name="Stolyar S.M."/>
            <person name="Hazen T.C."/>
            <person name="Woyke T.J."/>
        </authorList>
    </citation>
    <scope>NUCLEOTIDE SEQUENCE [LARGE SCALE GENOMIC DNA]</scope>
    <source>
        <strain evidence="1 2">JJ</strain>
    </source>
</reference>
<evidence type="ECO:0000313" key="1">
    <source>
        <dbReference type="EMBL" id="EFL50439.1"/>
    </source>
</evidence>
<accession>E1JZ23</accession>
<name>E1JZ23_SOLFR</name>
<evidence type="ECO:0008006" key="3">
    <source>
        <dbReference type="Google" id="ProtNLM"/>
    </source>
</evidence>
<evidence type="ECO:0000313" key="2">
    <source>
        <dbReference type="Proteomes" id="UP000006250"/>
    </source>
</evidence>
<dbReference type="AlphaFoldDB" id="E1JZ23"/>
<dbReference type="eggNOG" id="COG1216">
    <property type="taxonomic scope" value="Bacteria"/>
</dbReference>
<dbReference type="RefSeq" id="WP_005994972.1">
    <property type="nucleotide sequence ID" value="NZ_AECZ01000020.1"/>
</dbReference>
<protein>
    <recommendedName>
        <fullName evidence="3">Glycosyl transferase group 1</fullName>
    </recommendedName>
</protein>
<dbReference type="Gene3D" id="3.40.50.2000">
    <property type="entry name" value="Glycogen Phosphorylase B"/>
    <property type="match status" value="1"/>
</dbReference>
<comment type="caution">
    <text evidence="1">The sequence shown here is derived from an EMBL/GenBank/DDBJ whole genome shotgun (WGS) entry which is preliminary data.</text>
</comment>
<dbReference type="Proteomes" id="UP000006250">
    <property type="component" value="Unassembled WGS sequence"/>
</dbReference>